<accession>A0A8R1Z8F4</accession>
<accession>A0A2A6C913</accession>
<keyword evidence="2" id="KW-1185">Reference proteome</keyword>
<organism evidence="1 2">
    <name type="scientific">Pristionchus pacificus</name>
    <name type="common">Parasitic nematode worm</name>
    <dbReference type="NCBI Taxonomy" id="54126"/>
    <lineage>
        <taxon>Eukaryota</taxon>
        <taxon>Metazoa</taxon>
        <taxon>Ecdysozoa</taxon>
        <taxon>Nematoda</taxon>
        <taxon>Chromadorea</taxon>
        <taxon>Rhabditida</taxon>
        <taxon>Rhabditina</taxon>
        <taxon>Diplogasteromorpha</taxon>
        <taxon>Diplogasteroidea</taxon>
        <taxon>Neodiplogasteridae</taxon>
        <taxon>Pristionchus</taxon>
    </lineage>
</organism>
<evidence type="ECO:0000313" key="2">
    <source>
        <dbReference type="Proteomes" id="UP000005239"/>
    </source>
</evidence>
<evidence type="ECO:0000313" key="1">
    <source>
        <dbReference type="EnsemblMetazoa" id="PPA43622.1"/>
    </source>
</evidence>
<gene>
    <name evidence="1" type="primary">WBGene00281991</name>
</gene>
<dbReference type="EnsemblMetazoa" id="PPA43622.1">
    <property type="protein sequence ID" value="PPA43622.1"/>
    <property type="gene ID" value="WBGene00281991"/>
</dbReference>
<reference evidence="1" key="2">
    <citation type="submission" date="2022-06" db="UniProtKB">
        <authorList>
            <consortium name="EnsemblMetazoa"/>
        </authorList>
    </citation>
    <scope>IDENTIFICATION</scope>
    <source>
        <strain evidence="1">PS312</strain>
    </source>
</reference>
<name>A0A2A6C913_PRIPA</name>
<proteinExistence type="predicted"/>
<dbReference type="AlphaFoldDB" id="A0A2A6C913"/>
<dbReference type="Proteomes" id="UP000005239">
    <property type="component" value="Unassembled WGS sequence"/>
</dbReference>
<protein>
    <submittedName>
        <fullName evidence="1">Uncharacterized protein</fullName>
    </submittedName>
</protein>
<sequence length="142" mass="15177">MRTGSSGGPGISAHRLEQPEHVAKLAVRVAADAHGTMISPSETVLFSSLPGSPIDRMRQRMSFGSTDLGRSTGIMNHYLAVVNVGIVKELAGQKLGACIAAGCAVIANATAYVGREVFRAIDTKPVIELIEYFEENRTNHQK</sequence>
<reference evidence="2" key="1">
    <citation type="journal article" date="2008" name="Nat. Genet.">
        <title>The Pristionchus pacificus genome provides a unique perspective on nematode lifestyle and parasitism.</title>
        <authorList>
            <person name="Dieterich C."/>
            <person name="Clifton S.W."/>
            <person name="Schuster L.N."/>
            <person name="Chinwalla A."/>
            <person name="Delehaunty K."/>
            <person name="Dinkelacker I."/>
            <person name="Fulton L."/>
            <person name="Fulton R."/>
            <person name="Godfrey J."/>
            <person name="Minx P."/>
            <person name="Mitreva M."/>
            <person name="Roeseler W."/>
            <person name="Tian H."/>
            <person name="Witte H."/>
            <person name="Yang S.P."/>
            <person name="Wilson R.K."/>
            <person name="Sommer R.J."/>
        </authorList>
    </citation>
    <scope>NUCLEOTIDE SEQUENCE [LARGE SCALE GENOMIC DNA]</scope>
    <source>
        <strain evidence="2">PS312</strain>
    </source>
</reference>